<accession>A0A1Q2SL75</accession>
<dbReference type="HAMAP" id="MF_01186">
    <property type="entry name" value="LPS_assembly_LptE"/>
    <property type="match status" value="1"/>
</dbReference>
<evidence type="ECO:0000256" key="1">
    <source>
        <dbReference type="ARBA" id="ARBA00022729"/>
    </source>
</evidence>
<reference evidence="7 8" key="1">
    <citation type="journal article" date="2017" name="ISME J.">
        <title>An acid-tolerant ammonia-oxidizing ?-proteobacterium from soil.</title>
        <authorList>
            <person name="Hayatsu M."/>
            <person name="Tago K."/>
            <person name="Uchiyama I."/>
            <person name="Toyoda A."/>
            <person name="Wang Y."/>
            <person name="Shimomura Y."/>
            <person name="Okubo T."/>
            <person name="Kurisu F."/>
            <person name="Hirono Y."/>
            <person name="Nonaka K."/>
            <person name="Akiyama H."/>
            <person name="Itoh T."/>
            <person name="Takami H."/>
        </authorList>
    </citation>
    <scope>NUCLEOTIDE SEQUENCE [LARGE SCALE GENOMIC DNA]</scope>
    <source>
        <strain evidence="7 8">TAO100</strain>
    </source>
</reference>
<dbReference type="OrthoDB" id="7349153at2"/>
<comment type="function">
    <text evidence="6">Together with LptD, is involved in the assembly of lipopolysaccharide (LPS) at the surface of the outer membrane. Required for the proper assembly of LptD. Binds LPS and may serve as the LPS recognition site at the outer membrane.</text>
</comment>
<keyword evidence="3 6" id="KW-0564">Palmitate</keyword>
<evidence type="ECO:0000256" key="2">
    <source>
        <dbReference type="ARBA" id="ARBA00023136"/>
    </source>
</evidence>
<evidence type="ECO:0000313" key="8">
    <source>
        <dbReference type="Proteomes" id="UP000243679"/>
    </source>
</evidence>
<sequence length="178" mass="19877">MIINRWRVSSFLLSLLLLGGCGFQLHGNVKYSPLLSRTYLQGVPSYSELAVQIKRGLEAGGATVVSEAKDSSAILNITYNQVGREILSVGGAATKVQEYALRYVLQFEVTDSKGNKILLPLHRLEAVREYRYDPLNLLSTGDQENLLREAMQKDIVEQILWRLEALQSAPDKPQANED</sequence>
<evidence type="ECO:0000256" key="4">
    <source>
        <dbReference type="ARBA" id="ARBA00023237"/>
    </source>
</evidence>
<keyword evidence="4 6" id="KW-0998">Cell outer membrane</keyword>
<dbReference type="EMBL" id="AP014836">
    <property type="protein sequence ID" value="BAW79901.1"/>
    <property type="molecule type" value="Genomic_DNA"/>
</dbReference>
<keyword evidence="1 6" id="KW-0732">Signal</keyword>
<keyword evidence="2 6" id="KW-0472">Membrane</keyword>
<dbReference type="GO" id="GO:0043165">
    <property type="term" value="P:Gram-negative-bacterium-type cell outer membrane assembly"/>
    <property type="evidence" value="ECO:0007669"/>
    <property type="project" value="UniProtKB-UniRule"/>
</dbReference>
<dbReference type="GO" id="GO:1990351">
    <property type="term" value="C:transporter complex"/>
    <property type="evidence" value="ECO:0007669"/>
    <property type="project" value="TreeGrafter"/>
</dbReference>
<keyword evidence="5 6" id="KW-0449">Lipoprotein</keyword>
<dbReference type="PANTHER" id="PTHR38098">
    <property type="entry name" value="LPS-ASSEMBLY LIPOPROTEIN LPTE"/>
    <property type="match status" value="1"/>
</dbReference>
<evidence type="ECO:0000256" key="6">
    <source>
        <dbReference type="HAMAP-Rule" id="MF_01186"/>
    </source>
</evidence>
<dbReference type="Gene3D" id="3.30.160.150">
    <property type="entry name" value="Lipoprotein like domain"/>
    <property type="match status" value="1"/>
</dbReference>
<comment type="subcellular location">
    <subcellularLocation>
        <location evidence="6">Cell outer membrane</location>
        <topology evidence="6">Lipid-anchor</topology>
    </subcellularLocation>
</comment>
<dbReference type="KEGG" id="ntt:TAO_0531"/>
<gene>
    <name evidence="6" type="primary">lptE</name>
    <name evidence="7" type="ORF">TAO_0531</name>
</gene>
<dbReference type="PROSITE" id="PS51257">
    <property type="entry name" value="PROKAR_LIPOPROTEIN"/>
    <property type="match status" value="1"/>
</dbReference>
<evidence type="ECO:0000256" key="3">
    <source>
        <dbReference type="ARBA" id="ARBA00023139"/>
    </source>
</evidence>
<name>A0A1Q2SL75_9GAMM</name>
<dbReference type="Proteomes" id="UP000243679">
    <property type="component" value="Chromosome"/>
</dbReference>
<dbReference type="GO" id="GO:0001530">
    <property type="term" value="F:lipopolysaccharide binding"/>
    <property type="evidence" value="ECO:0007669"/>
    <property type="project" value="TreeGrafter"/>
</dbReference>
<evidence type="ECO:0000313" key="7">
    <source>
        <dbReference type="EMBL" id="BAW79901.1"/>
    </source>
</evidence>
<dbReference type="InterPro" id="IPR007485">
    <property type="entry name" value="LPS_assembly_LptE"/>
</dbReference>
<dbReference type="GO" id="GO:0015920">
    <property type="term" value="P:lipopolysaccharide transport"/>
    <property type="evidence" value="ECO:0007669"/>
    <property type="project" value="TreeGrafter"/>
</dbReference>
<keyword evidence="8" id="KW-1185">Reference proteome</keyword>
<comment type="subunit">
    <text evidence="6">Component of the lipopolysaccharide transport and assembly complex. Interacts with LptD.</text>
</comment>
<comment type="similarity">
    <text evidence="6">Belongs to the LptE lipoprotein family.</text>
</comment>
<dbReference type="GO" id="GO:0009279">
    <property type="term" value="C:cell outer membrane"/>
    <property type="evidence" value="ECO:0007669"/>
    <property type="project" value="UniProtKB-SubCell"/>
</dbReference>
<dbReference type="AlphaFoldDB" id="A0A1Q2SL75"/>
<protein>
    <recommendedName>
        <fullName evidence="6">LPS-assembly lipoprotein LptE</fullName>
    </recommendedName>
</protein>
<proteinExistence type="inferred from homology"/>
<dbReference type="Pfam" id="PF04390">
    <property type="entry name" value="LptE"/>
    <property type="match status" value="1"/>
</dbReference>
<dbReference type="RefSeq" id="WP_096526500.1">
    <property type="nucleotide sequence ID" value="NZ_AP014836.1"/>
</dbReference>
<dbReference type="PANTHER" id="PTHR38098:SF1">
    <property type="entry name" value="LPS-ASSEMBLY LIPOPROTEIN LPTE"/>
    <property type="match status" value="1"/>
</dbReference>
<organism evidence="7 8">
    <name type="scientific">Candidatus Nitrosoglobus terrae</name>
    <dbReference type="NCBI Taxonomy" id="1630141"/>
    <lineage>
        <taxon>Bacteria</taxon>
        <taxon>Pseudomonadati</taxon>
        <taxon>Pseudomonadota</taxon>
        <taxon>Gammaproteobacteria</taxon>
        <taxon>Chromatiales</taxon>
        <taxon>Chromatiaceae</taxon>
        <taxon>Candidatus Nitrosoglobus</taxon>
    </lineage>
</organism>
<evidence type="ECO:0000256" key="5">
    <source>
        <dbReference type="ARBA" id="ARBA00023288"/>
    </source>
</evidence>